<feature type="domain" description="ParB-like N-terminal" evidence="1">
    <location>
        <begin position="4"/>
        <end position="93"/>
    </location>
</feature>
<protein>
    <submittedName>
        <fullName evidence="2">ParB/Sulfiredoxin</fullName>
    </submittedName>
</protein>
<accession>A0A6J5N8W7</accession>
<gene>
    <name evidence="2" type="ORF">UFOVP595_47</name>
</gene>
<dbReference type="SUPFAM" id="SSF110849">
    <property type="entry name" value="ParB/Sulfiredoxin"/>
    <property type="match status" value="1"/>
</dbReference>
<organism evidence="2">
    <name type="scientific">uncultured Caudovirales phage</name>
    <dbReference type="NCBI Taxonomy" id="2100421"/>
    <lineage>
        <taxon>Viruses</taxon>
        <taxon>Duplodnaviria</taxon>
        <taxon>Heunggongvirae</taxon>
        <taxon>Uroviricota</taxon>
        <taxon>Caudoviricetes</taxon>
        <taxon>Peduoviridae</taxon>
        <taxon>Maltschvirus</taxon>
        <taxon>Maltschvirus maltsch</taxon>
    </lineage>
</organism>
<dbReference type="InterPro" id="IPR036086">
    <property type="entry name" value="ParB/Sulfiredoxin_sf"/>
</dbReference>
<reference evidence="2" key="1">
    <citation type="submission" date="2020-04" db="EMBL/GenBank/DDBJ databases">
        <authorList>
            <person name="Chiriac C."/>
            <person name="Salcher M."/>
            <person name="Ghai R."/>
            <person name="Kavagutti S V."/>
        </authorList>
    </citation>
    <scope>NUCLEOTIDE SEQUENCE</scope>
</reference>
<proteinExistence type="predicted"/>
<dbReference type="SMART" id="SM00470">
    <property type="entry name" value="ParB"/>
    <property type="match status" value="1"/>
</dbReference>
<dbReference type="InterPro" id="IPR003115">
    <property type="entry name" value="ParB_N"/>
</dbReference>
<dbReference type="Pfam" id="PF02195">
    <property type="entry name" value="ParB_N"/>
    <property type="match status" value="1"/>
</dbReference>
<name>A0A6J5N8W7_9CAUD</name>
<evidence type="ECO:0000313" key="2">
    <source>
        <dbReference type="EMBL" id="CAB4152119.1"/>
    </source>
</evidence>
<dbReference type="Gene3D" id="3.90.1530.10">
    <property type="entry name" value="Conserved hypothetical protein from pyrococcus furiosus pfu- 392566-001, ParB domain"/>
    <property type="match status" value="1"/>
</dbReference>
<evidence type="ECO:0000259" key="1">
    <source>
        <dbReference type="SMART" id="SM00470"/>
    </source>
</evidence>
<sequence>MKTETIDITKIKSNPNNPRVIKDEKFKKLVQSIKEFPKMLSIRPIVVNEEMIVLGGNMRLKACIEAGLKNVPVIKITNMTIEEQNEFIIKDNVGFGEWNWDNLANEWDSQTLSDWGLDVWVNNDIELNDFFEENNDEEKKEKFQIVLDYSEEDYNKVLDAFGHHSGSKEAILFKLLGL</sequence>
<dbReference type="EMBL" id="LR796568">
    <property type="protein sequence ID" value="CAB4152119.1"/>
    <property type="molecule type" value="Genomic_DNA"/>
</dbReference>